<evidence type="ECO:0000256" key="1">
    <source>
        <dbReference type="SAM" id="MobiDB-lite"/>
    </source>
</evidence>
<dbReference type="KEGG" id="nah:F5544_29470"/>
<proteinExistence type="predicted"/>
<protein>
    <recommendedName>
        <fullName evidence="5">Lipoprotein</fullName>
    </recommendedName>
</protein>
<dbReference type="AlphaFoldDB" id="A0A6G9YKF1"/>
<dbReference type="RefSeq" id="WP_167476237.1">
    <property type="nucleotide sequence ID" value="NZ_CP046172.1"/>
</dbReference>
<evidence type="ECO:0000256" key="2">
    <source>
        <dbReference type="SAM" id="SignalP"/>
    </source>
</evidence>
<feature type="chain" id="PRO_5039437026" description="Lipoprotein" evidence="2">
    <location>
        <begin position="21"/>
        <end position="244"/>
    </location>
</feature>
<organism evidence="3 4">
    <name type="scientific">Nocardia arthritidis</name>
    <dbReference type="NCBI Taxonomy" id="228602"/>
    <lineage>
        <taxon>Bacteria</taxon>
        <taxon>Bacillati</taxon>
        <taxon>Actinomycetota</taxon>
        <taxon>Actinomycetes</taxon>
        <taxon>Mycobacteriales</taxon>
        <taxon>Nocardiaceae</taxon>
        <taxon>Nocardia</taxon>
    </lineage>
</organism>
<reference evidence="3 4" key="1">
    <citation type="journal article" date="2019" name="ACS Chem. Biol.">
        <title>Identification and Mobilization of a Cryptic Antibiotic Biosynthesis Gene Locus from a Human-Pathogenic Nocardia Isolate.</title>
        <authorList>
            <person name="Herisse M."/>
            <person name="Ishida K."/>
            <person name="Porter J.L."/>
            <person name="Howden B."/>
            <person name="Hertweck C."/>
            <person name="Stinear T.P."/>
            <person name="Pidot S.J."/>
        </authorList>
    </citation>
    <scope>NUCLEOTIDE SEQUENCE [LARGE SCALE GENOMIC DNA]</scope>
    <source>
        <strain evidence="3 4">AUSMDU00012717</strain>
    </source>
</reference>
<name>A0A6G9YKF1_9NOCA</name>
<sequence>MNNIRAAGFLALATCALLTACGDNRTTESSLPQPDSAAQGAPQATVPVGAVPGNPAAAQAIQPWARDLVGGDFDRLIRNCWTIEPSHAREMYGDKDGILAALAQPGRDKQFKVTWEGPTRTVHLYRDEIASGYACPWVSAGPLRELDSIDARYALHRYLGRRTASPVNRDDTEDKYPLVCSGSPLADNPGKVTGADAFDEGKSTVLDADHGGWNITVPVGSRYRQALTFRLAIGPWGYCVSDAT</sequence>
<evidence type="ECO:0000313" key="3">
    <source>
        <dbReference type="EMBL" id="QIS13739.1"/>
    </source>
</evidence>
<keyword evidence="2" id="KW-0732">Signal</keyword>
<gene>
    <name evidence="3" type="ORF">F5544_29470</name>
</gene>
<accession>A0A6G9YKF1</accession>
<evidence type="ECO:0008006" key="5">
    <source>
        <dbReference type="Google" id="ProtNLM"/>
    </source>
</evidence>
<keyword evidence="4" id="KW-1185">Reference proteome</keyword>
<evidence type="ECO:0000313" key="4">
    <source>
        <dbReference type="Proteomes" id="UP000503540"/>
    </source>
</evidence>
<dbReference type="EMBL" id="CP046172">
    <property type="protein sequence ID" value="QIS13739.1"/>
    <property type="molecule type" value="Genomic_DNA"/>
</dbReference>
<dbReference type="PROSITE" id="PS51257">
    <property type="entry name" value="PROKAR_LIPOPROTEIN"/>
    <property type="match status" value="1"/>
</dbReference>
<feature type="signal peptide" evidence="2">
    <location>
        <begin position="1"/>
        <end position="20"/>
    </location>
</feature>
<dbReference type="Proteomes" id="UP000503540">
    <property type="component" value="Chromosome"/>
</dbReference>
<feature type="region of interest" description="Disordered" evidence="1">
    <location>
        <begin position="26"/>
        <end position="46"/>
    </location>
</feature>